<gene>
    <name evidence="3" type="ORF">CJP73_09895</name>
</gene>
<evidence type="ECO:0000256" key="1">
    <source>
        <dbReference type="SAM" id="Coils"/>
    </source>
</evidence>
<reference evidence="3 4" key="1">
    <citation type="submission" date="2017-08" db="EMBL/GenBank/DDBJ databases">
        <title>Pusillimonas indicus sp. nov., a member of the family Alcaligenaceae isolated from surface seawater.</title>
        <authorList>
            <person name="Li J."/>
        </authorList>
    </citation>
    <scope>NUCLEOTIDE SEQUENCE [LARGE SCALE GENOMIC DNA]</scope>
    <source>
        <strain evidence="3 4">L52-1-41</strain>
    </source>
</reference>
<dbReference type="Pfam" id="PF20567">
    <property type="entry name" value="DUF6776"/>
    <property type="match status" value="1"/>
</dbReference>
<name>A0A3A1YR50_9BURK</name>
<keyword evidence="2" id="KW-0812">Transmembrane</keyword>
<feature type="coiled-coil region" evidence="1">
    <location>
        <begin position="61"/>
        <end position="116"/>
    </location>
</feature>
<keyword evidence="2" id="KW-0472">Membrane</keyword>
<evidence type="ECO:0000313" key="4">
    <source>
        <dbReference type="Proteomes" id="UP000266206"/>
    </source>
</evidence>
<sequence>MALFGSSNRNTFKPTPYGATRKKRRIPRWLILMLTGIVLGAGGVLFVQTSYGPTLLTVEQAEQLRQDLNSANLDKQRLQSQLNRITHELKESQTALVEQTERATTAEEAAENLKDDVLLLAGAVAPDPRGTSPGIRAADFANAQGQLNYKLLVMQDNPDAPTFNGVMDFAVAGRYPNGRATTLDIPVGDVNIGYYSQLAGNVELPDGFTATQVTIRIRPGADQSIAATRTIRVPR</sequence>
<accession>A0A3A1YR50</accession>
<dbReference type="AlphaFoldDB" id="A0A3A1YR50"/>
<feature type="transmembrane region" description="Helical" evidence="2">
    <location>
        <begin position="29"/>
        <end position="47"/>
    </location>
</feature>
<comment type="caution">
    <text evidence="3">The sequence shown here is derived from an EMBL/GenBank/DDBJ whole genome shotgun (WGS) entry which is preliminary data.</text>
</comment>
<keyword evidence="2" id="KW-1133">Transmembrane helix</keyword>
<proteinExistence type="predicted"/>
<dbReference type="EMBL" id="NQYH01000007">
    <property type="protein sequence ID" value="RIY40753.1"/>
    <property type="molecule type" value="Genomic_DNA"/>
</dbReference>
<evidence type="ECO:0000256" key="2">
    <source>
        <dbReference type="SAM" id="Phobius"/>
    </source>
</evidence>
<dbReference type="Proteomes" id="UP000266206">
    <property type="component" value="Unassembled WGS sequence"/>
</dbReference>
<dbReference type="InterPro" id="IPR046703">
    <property type="entry name" value="DUF6776"/>
</dbReference>
<protein>
    <submittedName>
        <fullName evidence="3">Uncharacterized protein</fullName>
    </submittedName>
</protein>
<organism evidence="3 4">
    <name type="scientific">Neopusillimonas maritima</name>
    <dbReference type="NCBI Taxonomy" id="2026239"/>
    <lineage>
        <taxon>Bacteria</taxon>
        <taxon>Pseudomonadati</taxon>
        <taxon>Pseudomonadota</taxon>
        <taxon>Betaproteobacteria</taxon>
        <taxon>Burkholderiales</taxon>
        <taxon>Alcaligenaceae</taxon>
        <taxon>Neopusillimonas</taxon>
    </lineage>
</organism>
<dbReference type="OrthoDB" id="9152541at2"/>
<dbReference type="RefSeq" id="WP_119516312.1">
    <property type="nucleotide sequence ID" value="NZ_NQYH01000007.1"/>
</dbReference>
<evidence type="ECO:0000313" key="3">
    <source>
        <dbReference type="EMBL" id="RIY40753.1"/>
    </source>
</evidence>
<keyword evidence="1" id="KW-0175">Coiled coil</keyword>